<keyword evidence="1" id="KW-0732">Signal</keyword>
<feature type="chain" id="PRO_5046946850" description="DUF4430 domain-containing protein" evidence="1">
    <location>
        <begin position="26"/>
        <end position="269"/>
    </location>
</feature>
<protein>
    <recommendedName>
        <fullName evidence="4">DUF4430 domain-containing protein</fullName>
    </recommendedName>
</protein>
<sequence length="269" mass="28888">MKRTLLPTCLLCVAVLAGCSTSAGTGEIPSSMAPQSEPPANELPGVEMWQMTCRIVDGAESGTLLLAEGEDGVYNGTGIYTFAVGDTPVWIDGEEKTAADLVDGMLVTVYWNGMVAESYPAQLGEVYSLRAERKDTDDRCGLYLQVLEDLWEVDSGLNTDLEELAVDFSELTDLSESEKDALGWVFGNAHGLMPITGTWEELVEQGYIDGEELLWNGNGCLFTLSGSADDTFQADKWASGLGAYFFGDCTAQMGEDGSWTYAVGSEAIS</sequence>
<evidence type="ECO:0000313" key="2">
    <source>
        <dbReference type="EMBL" id="MEQ2456927.1"/>
    </source>
</evidence>
<evidence type="ECO:0008006" key="4">
    <source>
        <dbReference type="Google" id="ProtNLM"/>
    </source>
</evidence>
<gene>
    <name evidence="2" type="ORF">WMO45_10360</name>
</gene>
<evidence type="ECO:0000313" key="3">
    <source>
        <dbReference type="Proteomes" id="UP001440599"/>
    </source>
</evidence>
<name>A0ABV1ESN9_9FIRM</name>
<dbReference type="Proteomes" id="UP001440599">
    <property type="component" value="Unassembled WGS sequence"/>
</dbReference>
<comment type="caution">
    <text evidence="2">The sequence shown here is derived from an EMBL/GenBank/DDBJ whole genome shotgun (WGS) entry which is preliminary data.</text>
</comment>
<feature type="signal peptide" evidence="1">
    <location>
        <begin position="1"/>
        <end position="25"/>
    </location>
</feature>
<reference evidence="2 3" key="1">
    <citation type="submission" date="2024-03" db="EMBL/GenBank/DDBJ databases">
        <title>Human intestinal bacterial collection.</title>
        <authorList>
            <person name="Pauvert C."/>
            <person name="Hitch T.C.A."/>
            <person name="Clavel T."/>
        </authorList>
    </citation>
    <scope>NUCLEOTIDE SEQUENCE [LARGE SCALE GENOMIC DNA]</scope>
    <source>
        <strain evidence="2 3">CLA-AP-H34</strain>
    </source>
</reference>
<keyword evidence="3" id="KW-1185">Reference proteome</keyword>
<evidence type="ECO:0000256" key="1">
    <source>
        <dbReference type="SAM" id="SignalP"/>
    </source>
</evidence>
<organism evidence="2 3">
    <name type="scientific">Flavonifractor hominis</name>
    <dbReference type="NCBI Taxonomy" id="3133178"/>
    <lineage>
        <taxon>Bacteria</taxon>
        <taxon>Bacillati</taxon>
        <taxon>Bacillota</taxon>
        <taxon>Clostridia</taxon>
        <taxon>Eubacteriales</taxon>
        <taxon>Oscillospiraceae</taxon>
        <taxon>Flavonifractor</taxon>
    </lineage>
</organism>
<accession>A0ABV1ESN9</accession>
<dbReference type="EMBL" id="JBBMFT010000006">
    <property type="protein sequence ID" value="MEQ2456927.1"/>
    <property type="molecule type" value="Genomic_DNA"/>
</dbReference>
<dbReference type="RefSeq" id="WP_349140670.1">
    <property type="nucleotide sequence ID" value="NZ_JBBMFT010000006.1"/>
</dbReference>
<proteinExistence type="predicted"/>
<dbReference type="PROSITE" id="PS51257">
    <property type="entry name" value="PROKAR_LIPOPROTEIN"/>
    <property type="match status" value="1"/>
</dbReference>